<evidence type="ECO:0000313" key="1">
    <source>
        <dbReference type="EMBL" id="GAB65910.1"/>
    </source>
</evidence>
<feature type="non-terminal residue" evidence="1">
    <location>
        <position position="84"/>
    </location>
</feature>
<sequence>QQISRSPAQPLNCSPTYSIPLVQAIIGTLCQLKQSKGSKWTIKGKLINVKKENNVQLFYVENAVLSFGKIVIHVPLLKMKSIDL</sequence>
<reference evidence="1 2" key="1">
    <citation type="journal article" date="2012" name="Nat. Genet.">
        <title>Plasmodium cynomolgi genome sequences provide insight into Plasmodium vivax and the monkey malaria clade.</title>
        <authorList>
            <person name="Tachibana S."/>
            <person name="Sullivan S.A."/>
            <person name="Kawai S."/>
            <person name="Nakamura S."/>
            <person name="Kim H.R."/>
            <person name="Goto N."/>
            <person name="Arisue N."/>
            <person name="Palacpac N.M.Q."/>
            <person name="Honma H."/>
            <person name="Yagi M."/>
            <person name="Tougan T."/>
            <person name="Katakai Y."/>
            <person name="Kaneko O."/>
            <person name="Mita T."/>
            <person name="Kita K."/>
            <person name="Yasutomi Y."/>
            <person name="Sutton P.L."/>
            <person name="Shakhbatyan R."/>
            <person name="Horii T."/>
            <person name="Yasunaga T."/>
            <person name="Barnwell J.W."/>
            <person name="Escalante A.A."/>
            <person name="Carlton J.M."/>
            <person name="Tanabe K."/>
        </authorList>
    </citation>
    <scope>NUCLEOTIDE SEQUENCE [LARGE SCALE GENOMIC DNA]</scope>
    <source>
        <strain evidence="1 2">B</strain>
    </source>
</reference>
<keyword evidence="2" id="KW-1185">Reference proteome</keyword>
<name>K6UUM3_PLACD</name>
<dbReference type="VEuPathDB" id="PlasmoDB:PCYB_074110"/>
<dbReference type="AlphaFoldDB" id="K6UUM3"/>
<gene>
    <name evidence="1" type="ORF">PCYB_074110</name>
</gene>
<dbReference type="RefSeq" id="XP_004221857.1">
    <property type="nucleotide sequence ID" value="XM_004221809.1"/>
</dbReference>
<dbReference type="GeneID" id="14692258"/>
<dbReference type="Proteomes" id="UP000006319">
    <property type="component" value="Chromosome 7"/>
</dbReference>
<organism evidence="1 2">
    <name type="scientific">Plasmodium cynomolgi (strain B)</name>
    <dbReference type="NCBI Taxonomy" id="1120755"/>
    <lineage>
        <taxon>Eukaryota</taxon>
        <taxon>Sar</taxon>
        <taxon>Alveolata</taxon>
        <taxon>Apicomplexa</taxon>
        <taxon>Aconoidasida</taxon>
        <taxon>Haemosporida</taxon>
        <taxon>Plasmodiidae</taxon>
        <taxon>Plasmodium</taxon>
        <taxon>Plasmodium (Plasmodium)</taxon>
    </lineage>
</organism>
<dbReference type="KEGG" id="pcy:PCYB_074110"/>
<feature type="non-terminal residue" evidence="1">
    <location>
        <position position="1"/>
    </location>
</feature>
<accession>K6UUM3</accession>
<protein>
    <submittedName>
        <fullName evidence="1">Uncharacterized protein</fullName>
    </submittedName>
</protein>
<dbReference type="OrthoDB" id="375059at2759"/>
<dbReference type="EMBL" id="DF157099">
    <property type="protein sequence ID" value="GAB65910.1"/>
    <property type="molecule type" value="Genomic_DNA"/>
</dbReference>
<evidence type="ECO:0000313" key="2">
    <source>
        <dbReference type="Proteomes" id="UP000006319"/>
    </source>
</evidence>
<proteinExistence type="predicted"/>